<evidence type="ECO:0000313" key="3">
    <source>
        <dbReference type="WBParaSite" id="GPUH_0000516401-mRNA-1"/>
    </source>
</evidence>
<dbReference type="EMBL" id="UYRT01010570">
    <property type="protein sequence ID" value="VDK49368.1"/>
    <property type="molecule type" value="Genomic_DNA"/>
</dbReference>
<gene>
    <name evidence="1" type="ORF">GPUH_LOCUS5158</name>
</gene>
<reference evidence="3" key="1">
    <citation type="submission" date="2016-06" db="UniProtKB">
        <authorList>
            <consortium name="WormBaseParasite"/>
        </authorList>
    </citation>
    <scope>IDENTIFICATION</scope>
</reference>
<name>A0A183D8W6_9BILA</name>
<sequence length="70" mass="7884">MMAFAAECVYASLEMVVNEDGLDCLEMKLGLLQQEWFLRIVLAVFCPFMHAEEKGVGQDDSAPPWSCVNR</sequence>
<evidence type="ECO:0000313" key="1">
    <source>
        <dbReference type="EMBL" id="VDK49368.1"/>
    </source>
</evidence>
<evidence type="ECO:0000313" key="2">
    <source>
        <dbReference type="Proteomes" id="UP000271098"/>
    </source>
</evidence>
<dbReference type="OrthoDB" id="79687at2759"/>
<reference evidence="1 2" key="2">
    <citation type="submission" date="2018-11" db="EMBL/GenBank/DDBJ databases">
        <authorList>
            <consortium name="Pathogen Informatics"/>
        </authorList>
    </citation>
    <scope>NUCLEOTIDE SEQUENCE [LARGE SCALE GENOMIC DNA]</scope>
</reference>
<keyword evidence="2" id="KW-1185">Reference proteome</keyword>
<proteinExistence type="predicted"/>
<accession>A0A183D8W6</accession>
<dbReference type="AlphaFoldDB" id="A0A183D8W6"/>
<protein>
    <submittedName>
        <fullName evidence="1 3">Uncharacterized protein</fullName>
    </submittedName>
</protein>
<dbReference type="Proteomes" id="UP000271098">
    <property type="component" value="Unassembled WGS sequence"/>
</dbReference>
<organism evidence="3">
    <name type="scientific">Gongylonema pulchrum</name>
    <dbReference type="NCBI Taxonomy" id="637853"/>
    <lineage>
        <taxon>Eukaryota</taxon>
        <taxon>Metazoa</taxon>
        <taxon>Ecdysozoa</taxon>
        <taxon>Nematoda</taxon>
        <taxon>Chromadorea</taxon>
        <taxon>Rhabditida</taxon>
        <taxon>Spirurina</taxon>
        <taxon>Spiruromorpha</taxon>
        <taxon>Spiruroidea</taxon>
        <taxon>Gongylonematidae</taxon>
        <taxon>Gongylonema</taxon>
    </lineage>
</organism>
<dbReference type="WBParaSite" id="GPUH_0000516401-mRNA-1">
    <property type="protein sequence ID" value="GPUH_0000516401-mRNA-1"/>
    <property type="gene ID" value="GPUH_0000516401"/>
</dbReference>